<evidence type="ECO:0000313" key="2">
    <source>
        <dbReference type="EMBL" id="KPJ00880.1"/>
    </source>
</evidence>
<feature type="domain" description="CHK kinase-like" evidence="1">
    <location>
        <begin position="122"/>
        <end position="307"/>
    </location>
</feature>
<dbReference type="Proteomes" id="UP000053268">
    <property type="component" value="Unassembled WGS sequence"/>
</dbReference>
<keyword evidence="3" id="KW-1185">Reference proteome</keyword>
<proteinExistence type="predicted"/>
<dbReference type="SUPFAM" id="SSF56112">
    <property type="entry name" value="Protein kinase-like (PK-like)"/>
    <property type="match status" value="1"/>
</dbReference>
<dbReference type="Pfam" id="PF02958">
    <property type="entry name" value="EcKL"/>
    <property type="match status" value="1"/>
</dbReference>
<sequence>MADVLALAQLVREKLADERPEPEVKVERFDSGGANYTSALFKILVTRSGRDDLYLFAKVASFSQAMRTKVNTDWIYSNEQFVYTTMVKIYDNLQESHDIPLEHRFIFPKYFGHRSTYGHEAIVTDDLGVQGYKCFDRLASMNWEQASKSAEILAKFHALSFVFAHEQPEEFEKIAAGMQYGIGMNGDEAAKEIYVKMVENCLATLPEDYRDRVRKIVYSEDVMKYHNKPVKKVVLAHGDFRLSNLMFKRKDGVLHARAVDYQMMHAGCALADLIYFITLGSDKQFRDKYFHKLIEYYRTQLELALSRFSLDIEEVYPKKIFDEELAAVLPLAVVIGVMILPPVIADADDAPKAGSNFDVFESMVKPGQLYTERFNELIQDCIDWGVV</sequence>
<evidence type="ECO:0000313" key="3">
    <source>
        <dbReference type="Proteomes" id="UP000053268"/>
    </source>
</evidence>
<organism evidence="2 3">
    <name type="scientific">Papilio xuthus</name>
    <name type="common">Asian swallowtail butterfly</name>
    <dbReference type="NCBI Taxonomy" id="66420"/>
    <lineage>
        <taxon>Eukaryota</taxon>
        <taxon>Metazoa</taxon>
        <taxon>Ecdysozoa</taxon>
        <taxon>Arthropoda</taxon>
        <taxon>Hexapoda</taxon>
        <taxon>Insecta</taxon>
        <taxon>Pterygota</taxon>
        <taxon>Neoptera</taxon>
        <taxon>Endopterygota</taxon>
        <taxon>Lepidoptera</taxon>
        <taxon>Glossata</taxon>
        <taxon>Ditrysia</taxon>
        <taxon>Papilionoidea</taxon>
        <taxon>Papilionidae</taxon>
        <taxon>Papilioninae</taxon>
        <taxon>Papilio</taxon>
    </lineage>
</organism>
<reference evidence="2 3" key="1">
    <citation type="journal article" date="2015" name="Nat. Commun.">
        <title>Outbred genome sequencing and CRISPR/Cas9 gene editing in butterflies.</title>
        <authorList>
            <person name="Li X."/>
            <person name="Fan D."/>
            <person name="Zhang W."/>
            <person name="Liu G."/>
            <person name="Zhang L."/>
            <person name="Zhao L."/>
            <person name="Fang X."/>
            <person name="Chen L."/>
            <person name="Dong Y."/>
            <person name="Chen Y."/>
            <person name="Ding Y."/>
            <person name="Zhao R."/>
            <person name="Feng M."/>
            <person name="Zhu Y."/>
            <person name="Feng Y."/>
            <person name="Jiang X."/>
            <person name="Zhu D."/>
            <person name="Xiang H."/>
            <person name="Feng X."/>
            <person name="Li S."/>
            <person name="Wang J."/>
            <person name="Zhang G."/>
            <person name="Kronforst M.R."/>
            <person name="Wang W."/>
        </authorList>
    </citation>
    <scope>NUCLEOTIDE SEQUENCE [LARGE SCALE GENOMIC DNA]</scope>
    <source>
        <strain evidence="2">Ya'a_city_454_Px</strain>
        <tissue evidence="2">Whole body</tissue>
    </source>
</reference>
<dbReference type="InterPro" id="IPR015897">
    <property type="entry name" value="CHK_kinase-like"/>
</dbReference>
<dbReference type="Gene3D" id="3.90.1200.10">
    <property type="match status" value="1"/>
</dbReference>
<dbReference type="InterPro" id="IPR004119">
    <property type="entry name" value="EcKL"/>
</dbReference>
<dbReference type="PANTHER" id="PTHR11012:SF8">
    <property type="entry name" value="JUVENILE HORMONE-INDUCIBLE PROTEIN 26"/>
    <property type="match status" value="1"/>
</dbReference>
<protein>
    <recommendedName>
        <fullName evidence="1">CHK kinase-like domain-containing protein</fullName>
    </recommendedName>
</protein>
<dbReference type="EMBL" id="KQ459449">
    <property type="protein sequence ID" value="KPJ00880.1"/>
    <property type="molecule type" value="Genomic_DNA"/>
</dbReference>
<dbReference type="InterPro" id="IPR011009">
    <property type="entry name" value="Kinase-like_dom_sf"/>
</dbReference>
<dbReference type="AlphaFoldDB" id="A0A0N1PFY2"/>
<accession>A0A0N1PFY2</accession>
<dbReference type="SMART" id="SM00587">
    <property type="entry name" value="CHK"/>
    <property type="match status" value="1"/>
</dbReference>
<name>A0A0N1PFY2_PAPXU</name>
<gene>
    <name evidence="2" type="ORF">RR46_01359</name>
</gene>
<dbReference type="PANTHER" id="PTHR11012">
    <property type="entry name" value="PROTEIN KINASE-LIKE DOMAIN-CONTAINING"/>
    <property type="match status" value="1"/>
</dbReference>
<evidence type="ECO:0000259" key="1">
    <source>
        <dbReference type="SMART" id="SM00587"/>
    </source>
</evidence>